<keyword evidence="7 8" id="KW-0092">Biotin</keyword>
<reference evidence="12" key="1">
    <citation type="journal article" date="2019" name="Int. J. Syst. Evol. Microbiol.">
        <title>The Global Catalogue of Microorganisms (GCM) 10K type strain sequencing project: providing services to taxonomists for standard genome sequencing and annotation.</title>
        <authorList>
            <consortium name="The Broad Institute Genomics Platform"/>
            <consortium name="The Broad Institute Genome Sequencing Center for Infectious Disease"/>
            <person name="Wu L."/>
            <person name="Ma J."/>
        </authorList>
    </citation>
    <scope>NUCLEOTIDE SEQUENCE [LARGE SCALE GENOMIC DNA]</scope>
    <source>
        <strain evidence="12">JCM 3325</strain>
    </source>
</reference>
<keyword evidence="3 8" id="KW-0444">Lipid biosynthesis</keyword>
<comment type="pathway">
    <text evidence="1 8">Lipid metabolism; fatty acid biosynthesis.</text>
</comment>
<dbReference type="PROSITE" id="PS50968">
    <property type="entry name" value="BIOTINYL_LIPOYL"/>
    <property type="match status" value="1"/>
</dbReference>
<dbReference type="EMBL" id="BAAARW010000006">
    <property type="protein sequence ID" value="GAA2411608.1"/>
    <property type="molecule type" value="Genomic_DNA"/>
</dbReference>
<keyword evidence="4 8" id="KW-0276">Fatty acid metabolism</keyword>
<gene>
    <name evidence="11" type="ORF">GCM10010191_21140</name>
</gene>
<comment type="caution">
    <text evidence="11">The sequence shown here is derived from an EMBL/GenBank/DDBJ whole genome shotgun (WGS) entry which is preliminary data.</text>
</comment>
<dbReference type="PANTHER" id="PTHR45266">
    <property type="entry name" value="OXALOACETATE DECARBOXYLASE ALPHA CHAIN"/>
    <property type="match status" value="1"/>
</dbReference>
<evidence type="ECO:0000313" key="12">
    <source>
        <dbReference type="Proteomes" id="UP001501231"/>
    </source>
</evidence>
<evidence type="ECO:0000256" key="7">
    <source>
        <dbReference type="ARBA" id="ARBA00023267"/>
    </source>
</evidence>
<dbReference type="CDD" id="cd06850">
    <property type="entry name" value="biotinyl_domain"/>
    <property type="match status" value="1"/>
</dbReference>
<dbReference type="InterPro" id="IPR011053">
    <property type="entry name" value="Single_hybrid_motif"/>
</dbReference>
<dbReference type="InterPro" id="IPR001882">
    <property type="entry name" value="Biotin_BS"/>
</dbReference>
<dbReference type="InterPro" id="IPR050709">
    <property type="entry name" value="Biotin_Carboxyl_Carrier/Decarb"/>
</dbReference>
<sequence>MTETPAAAPGTASPELLEALVGQVARLAGAGSVPPSSVRLRAGELSVEVDWPGPAAPAAPPAPAPPAAPGAVPDSGPAGVPVDGGEADARHTLDAPLVGVFYRCPEPGADPFVREGDVVDKGRQVGIVEAMKLMNPLEADQAGRIVEFLVADGEPVEYGQPILLLEPDGPA</sequence>
<proteinExistence type="predicted"/>
<name>A0ABP5VTK2_9ACTN</name>
<dbReference type="RefSeq" id="WP_344588528.1">
    <property type="nucleotide sequence ID" value="NZ_BAAARW010000006.1"/>
</dbReference>
<dbReference type="Pfam" id="PF00364">
    <property type="entry name" value="Biotin_lipoyl"/>
    <property type="match status" value="1"/>
</dbReference>
<evidence type="ECO:0000256" key="4">
    <source>
        <dbReference type="ARBA" id="ARBA00022832"/>
    </source>
</evidence>
<dbReference type="Proteomes" id="UP001501231">
    <property type="component" value="Unassembled WGS sequence"/>
</dbReference>
<evidence type="ECO:0000256" key="6">
    <source>
        <dbReference type="ARBA" id="ARBA00023160"/>
    </source>
</evidence>
<feature type="compositionally biased region" description="Low complexity" evidence="9">
    <location>
        <begin position="69"/>
        <end position="84"/>
    </location>
</feature>
<evidence type="ECO:0000259" key="10">
    <source>
        <dbReference type="PROSITE" id="PS50968"/>
    </source>
</evidence>
<dbReference type="InterPro" id="IPR001249">
    <property type="entry name" value="AcCoA_biotinCC"/>
</dbReference>
<evidence type="ECO:0000256" key="8">
    <source>
        <dbReference type="RuleBase" id="RU364072"/>
    </source>
</evidence>
<dbReference type="InterPro" id="IPR000089">
    <property type="entry name" value="Biotin_lipoyl"/>
</dbReference>
<dbReference type="PROSITE" id="PS00188">
    <property type="entry name" value="BIOTIN"/>
    <property type="match status" value="1"/>
</dbReference>
<protein>
    <recommendedName>
        <fullName evidence="2 8">Biotin carboxyl carrier protein of acetyl-CoA carboxylase</fullName>
    </recommendedName>
</protein>
<keyword evidence="5 8" id="KW-0443">Lipid metabolism</keyword>
<keyword evidence="12" id="KW-1185">Reference proteome</keyword>
<feature type="compositionally biased region" description="Pro residues" evidence="9">
    <location>
        <begin position="54"/>
        <end position="68"/>
    </location>
</feature>
<dbReference type="SUPFAM" id="SSF51230">
    <property type="entry name" value="Single hybrid motif"/>
    <property type="match status" value="1"/>
</dbReference>
<feature type="region of interest" description="Disordered" evidence="9">
    <location>
        <begin position="51"/>
        <end position="88"/>
    </location>
</feature>
<evidence type="ECO:0000256" key="2">
    <source>
        <dbReference type="ARBA" id="ARBA00017562"/>
    </source>
</evidence>
<evidence type="ECO:0000313" key="11">
    <source>
        <dbReference type="EMBL" id="GAA2411608.1"/>
    </source>
</evidence>
<evidence type="ECO:0000256" key="5">
    <source>
        <dbReference type="ARBA" id="ARBA00023098"/>
    </source>
</evidence>
<keyword evidence="6 8" id="KW-0275">Fatty acid biosynthesis</keyword>
<feature type="domain" description="Lipoyl-binding" evidence="10">
    <location>
        <begin position="75"/>
        <end position="166"/>
    </location>
</feature>
<evidence type="ECO:0000256" key="1">
    <source>
        <dbReference type="ARBA" id="ARBA00005194"/>
    </source>
</evidence>
<dbReference type="PANTHER" id="PTHR45266:SF3">
    <property type="entry name" value="OXALOACETATE DECARBOXYLASE ALPHA CHAIN"/>
    <property type="match status" value="1"/>
</dbReference>
<evidence type="ECO:0000256" key="3">
    <source>
        <dbReference type="ARBA" id="ARBA00022516"/>
    </source>
</evidence>
<comment type="function">
    <text evidence="8">This protein is a component of the acetyl coenzyme A carboxylase complex; first, biotin carboxylase catalyzes the carboxylation of the carrier protein and then the transcarboxylase transfers the carboxyl group to form malonyl-CoA.</text>
</comment>
<dbReference type="PRINTS" id="PR01071">
    <property type="entry name" value="ACOABIOTINCC"/>
</dbReference>
<organism evidence="11 12">
    <name type="scientific">Actinomadura vinacea</name>
    <dbReference type="NCBI Taxonomy" id="115336"/>
    <lineage>
        <taxon>Bacteria</taxon>
        <taxon>Bacillati</taxon>
        <taxon>Actinomycetota</taxon>
        <taxon>Actinomycetes</taxon>
        <taxon>Streptosporangiales</taxon>
        <taxon>Thermomonosporaceae</taxon>
        <taxon>Actinomadura</taxon>
    </lineage>
</organism>
<evidence type="ECO:0000256" key="9">
    <source>
        <dbReference type="SAM" id="MobiDB-lite"/>
    </source>
</evidence>
<accession>A0ABP5VTK2</accession>
<dbReference type="Gene3D" id="2.40.50.100">
    <property type="match status" value="1"/>
</dbReference>